<dbReference type="AlphaFoldDB" id="A0A6H1ZTI5"/>
<reference evidence="1" key="1">
    <citation type="submission" date="2020-03" db="EMBL/GenBank/DDBJ databases">
        <title>The deep terrestrial virosphere.</title>
        <authorList>
            <person name="Holmfeldt K."/>
            <person name="Nilsson E."/>
            <person name="Simone D."/>
            <person name="Lopez-Fernandez M."/>
            <person name="Wu X."/>
            <person name="de Brujin I."/>
            <person name="Lundin D."/>
            <person name="Andersson A."/>
            <person name="Bertilsson S."/>
            <person name="Dopson M."/>
        </authorList>
    </citation>
    <scope>NUCLEOTIDE SEQUENCE</scope>
    <source>
        <strain evidence="3">MM415A00115</strain>
        <strain evidence="2">MM415B00490</strain>
        <strain evidence="1">TM448A01903</strain>
    </source>
</reference>
<evidence type="ECO:0000313" key="2">
    <source>
        <dbReference type="EMBL" id="QJA64517.1"/>
    </source>
</evidence>
<evidence type="ECO:0000313" key="1">
    <source>
        <dbReference type="EMBL" id="QJA50828.1"/>
    </source>
</evidence>
<organism evidence="1">
    <name type="scientific">viral metagenome</name>
    <dbReference type="NCBI Taxonomy" id="1070528"/>
    <lineage>
        <taxon>unclassified sequences</taxon>
        <taxon>metagenomes</taxon>
        <taxon>organismal metagenomes</taxon>
    </lineage>
</organism>
<sequence length="51" mass="6351">MPLKDERYYWRLRIRGNLRSRLKRIAKTKQKPVMKLVSDILEDYLYKEDHS</sequence>
<proteinExistence type="predicted"/>
<evidence type="ECO:0000313" key="3">
    <source>
        <dbReference type="EMBL" id="QJI04790.1"/>
    </source>
</evidence>
<accession>A0A6H1ZTI5</accession>
<dbReference type="EMBL" id="MT144219">
    <property type="protein sequence ID" value="QJA50828.1"/>
    <property type="molecule type" value="Genomic_DNA"/>
</dbReference>
<protein>
    <submittedName>
        <fullName evidence="1">Uncharacterized protein</fullName>
    </submittedName>
</protein>
<dbReference type="EMBL" id="MT141521">
    <property type="protein sequence ID" value="QJA64517.1"/>
    <property type="molecule type" value="Genomic_DNA"/>
</dbReference>
<name>A0A6H1ZTI5_9ZZZZ</name>
<gene>
    <name evidence="3" type="ORF">MM415A00115_0025</name>
    <name evidence="2" type="ORF">MM415B00490_0015</name>
    <name evidence="1" type="ORF">TM448A01903_0017</name>
</gene>
<dbReference type="EMBL" id="MT145190">
    <property type="protein sequence ID" value="QJI04790.1"/>
    <property type="molecule type" value="Genomic_DNA"/>
</dbReference>